<feature type="transmembrane region" description="Helical" evidence="2">
    <location>
        <begin position="194"/>
        <end position="221"/>
    </location>
</feature>
<feature type="domain" description="DUF6534" evidence="3">
    <location>
        <begin position="505"/>
        <end position="586"/>
    </location>
</feature>
<proteinExistence type="predicted"/>
<feature type="transmembrane region" description="Helical" evidence="2">
    <location>
        <begin position="120"/>
        <end position="140"/>
    </location>
</feature>
<keyword evidence="2" id="KW-0812">Transmembrane</keyword>
<evidence type="ECO:0000313" key="4">
    <source>
        <dbReference type="EMBL" id="KAJ3503066.1"/>
    </source>
</evidence>
<feature type="transmembrane region" description="Helical" evidence="2">
    <location>
        <begin position="12"/>
        <end position="36"/>
    </location>
</feature>
<dbReference type="Pfam" id="PF20152">
    <property type="entry name" value="DUF6534"/>
    <property type="match status" value="2"/>
</dbReference>
<comment type="caution">
    <text evidence="4">The sequence shown here is derived from an EMBL/GenBank/DDBJ whole genome shotgun (WGS) entry which is preliminary data.</text>
</comment>
<dbReference type="Proteomes" id="UP001148786">
    <property type="component" value="Unassembled WGS sequence"/>
</dbReference>
<feature type="transmembrane region" description="Helical" evidence="2">
    <location>
        <begin position="457"/>
        <end position="479"/>
    </location>
</feature>
<evidence type="ECO:0000256" key="1">
    <source>
        <dbReference type="SAM" id="MobiDB-lite"/>
    </source>
</evidence>
<feature type="transmembrane region" description="Helical" evidence="2">
    <location>
        <begin position="499"/>
        <end position="519"/>
    </location>
</feature>
<accession>A0A9W8MUC2</accession>
<dbReference type="OrthoDB" id="3190888at2759"/>
<feature type="transmembrane region" description="Helical" evidence="2">
    <location>
        <begin position="539"/>
        <end position="560"/>
    </location>
</feature>
<feature type="transmembrane region" description="Helical" evidence="2">
    <location>
        <begin position="427"/>
        <end position="445"/>
    </location>
</feature>
<dbReference type="PANTHER" id="PTHR40465:SF1">
    <property type="entry name" value="DUF6534 DOMAIN-CONTAINING PROTEIN"/>
    <property type="match status" value="1"/>
</dbReference>
<evidence type="ECO:0000313" key="5">
    <source>
        <dbReference type="Proteomes" id="UP001148786"/>
    </source>
</evidence>
<protein>
    <recommendedName>
        <fullName evidence="3">DUF6534 domain-containing protein</fullName>
    </recommendedName>
</protein>
<keyword evidence="2" id="KW-0472">Membrane</keyword>
<reference evidence="4" key="1">
    <citation type="submission" date="2022-07" db="EMBL/GenBank/DDBJ databases">
        <title>Genome Sequence of Agrocybe chaxingu.</title>
        <authorList>
            <person name="Buettner E."/>
        </authorList>
    </citation>
    <scope>NUCLEOTIDE SEQUENCE</scope>
    <source>
        <strain evidence="4">MP-N11</strain>
    </source>
</reference>
<feature type="domain" description="DUF6534" evidence="3">
    <location>
        <begin position="168"/>
        <end position="253"/>
    </location>
</feature>
<feature type="transmembrane region" description="Helical" evidence="2">
    <location>
        <begin position="381"/>
        <end position="407"/>
    </location>
</feature>
<dbReference type="EMBL" id="JANKHO010001191">
    <property type="protein sequence ID" value="KAJ3503066.1"/>
    <property type="molecule type" value="Genomic_DNA"/>
</dbReference>
<feature type="transmembrane region" description="Helical" evidence="2">
    <location>
        <begin position="86"/>
        <end position="108"/>
    </location>
</feature>
<gene>
    <name evidence="4" type="ORF">NLJ89_g8600</name>
</gene>
<feature type="compositionally biased region" description="Low complexity" evidence="1">
    <location>
        <begin position="634"/>
        <end position="647"/>
    </location>
</feature>
<feature type="region of interest" description="Disordered" evidence="1">
    <location>
        <begin position="634"/>
        <end position="661"/>
    </location>
</feature>
<keyword evidence="5" id="KW-1185">Reference proteome</keyword>
<name>A0A9W8MUC2_9AGAR</name>
<feature type="transmembrane region" description="Helical" evidence="2">
    <location>
        <begin position="48"/>
        <end position="71"/>
    </location>
</feature>
<dbReference type="AlphaFoldDB" id="A0A9W8MUC2"/>
<organism evidence="4 5">
    <name type="scientific">Agrocybe chaxingu</name>
    <dbReference type="NCBI Taxonomy" id="84603"/>
    <lineage>
        <taxon>Eukaryota</taxon>
        <taxon>Fungi</taxon>
        <taxon>Dikarya</taxon>
        <taxon>Basidiomycota</taxon>
        <taxon>Agaricomycotina</taxon>
        <taxon>Agaricomycetes</taxon>
        <taxon>Agaricomycetidae</taxon>
        <taxon>Agaricales</taxon>
        <taxon>Agaricineae</taxon>
        <taxon>Strophariaceae</taxon>
        <taxon>Agrocybe</taxon>
    </lineage>
</organism>
<feature type="transmembrane region" description="Helical" evidence="2">
    <location>
        <begin position="227"/>
        <end position="249"/>
    </location>
</feature>
<feature type="transmembrane region" description="Helical" evidence="2">
    <location>
        <begin position="566"/>
        <end position="585"/>
    </location>
</feature>
<feature type="transmembrane region" description="Helical" evidence="2">
    <location>
        <begin position="160"/>
        <end position="182"/>
    </location>
</feature>
<dbReference type="InterPro" id="IPR045339">
    <property type="entry name" value="DUF6534"/>
</dbReference>
<dbReference type="PANTHER" id="PTHR40465">
    <property type="entry name" value="CHROMOSOME 1, WHOLE GENOME SHOTGUN SEQUENCE"/>
    <property type="match status" value="1"/>
</dbReference>
<evidence type="ECO:0000259" key="3">
    <source>
        <dbReference type="Pfam" id="PF20152"/>
    </source>
</evidence>
<keyword evidence="2" id="KW-1133">Transmembrane helix</keyword>
<evidence type="ECO:0000256" key="2">
    <source>
        <dbReference type="SAM" id="Phobius"/>
    </source>
</evidence>
<sequence>MALSLLPDDTLGAALIGFFVSCVVFGIFTTQVFIYFRRYFEDRIIYKLLVGVLWSIELLDQIFIGYSLYFYTVTHFADPSVLLGDVIWTLVMQLVLGCLVGTIVKCCFAMRVWRFSKRNVFITGGLVFLILGQFGIALVYCIKGFEFRKLINIHKLRLIASLSLGTGVVTDFTIAVALCYFLRKLRTGFRKSDTLVNTLSIYAINTGVLTATICLLTLILYNARPDTFYFMAPYFTLGKLYAISFLATLNTRKVIRGRGTDREGSSTGNSSGARNTFFMVTNSGRTPRVPEYYSQQQKSMEVDVHQEVSVITDADEVDTPRLCNSLDGSLYTQDSMSSISSLINDTLGACFIGFALACGVYGILLSQTFSYFRNYPGDRSFFKYIVIVILLLETADQCFIGHLMYFYSISNYLNPQALLRGTTTWSFILQLTVGAVVGSIVKSYFAFRVWRFSERNMWITVGILILVLGHLGLAIAYTVEAFKLPSLHAVHELQTLGTISLGVGVCTDIVIAGALCFFLNCLRTGLKQSDSLVNSLSIYAINTGVVTSTVSMTVLILYNVMPTNNLYFVAVYFILSKLYAISFMATSIRGRGTDKQGVTTNNTNMFHLGTRMPSMGPRDLEEWDKVDPPFTLQQQQSQNSPYQYMNSFPQLPGNYPPPIRS</sequence>